<feature type="transmembrane region" description="Helical" evidence="1">
    <location>
        <begin position="416"/>
        <end position="444"/>
    </location>
</feature>
<dbReference type="RefSeq" id="WP_283713559.1">
    <property type="nucleotide sequence ID" value="NZ_JASJEW010000005.1"/>
</dbReference>
<sequence>MANMLDYLDWFGDVPLDQVPFNEVDNAILAQLSYVAFEGVVPWATEDTWVTMAEAAEEFRKLHGKGTIYGHAGVISPLTSLLPQKLAEGRRFSGALVGRLHSRTDVAESEQLAVFQVRLSDGSTYVTFRGTDDTIVGWREDFEMTYGTVTSQRDAVTYLNVTCADIPAPIMVGGHSKGGNLAVYAAALCDQAVRDKISVVWNDDGPGFDEGVLPASALDRIRDRVRTYVPAFDVVGQLLDVLEPTKIVLSSDQGVMQHSAMGWQVRGTEFVGVEPQELLPSARKVNAAFDQWLGSANQEKRRELFGEFFDCLEAAGVRTLSDLLSGDPSVVTSVVSQMADADPAMRDYVIGLLMELASITLQDSAAQLAETAGAAVQDFVAPAPALDPETPLSAEEMARYRRTETRRRRFSSLARLLGLTTQGLQAVLAVAGGATLIGVLALWFSDRSED</sequence>
<evidence type="ECO:0000256" key="1">
    <source>
        <dbReference type="SAM" id="Phobius"/>
    </source>
</evidence>
<keyword evidence="1" id="KW-0472">Membrane</keyword>
<dbReference type="InterPro" id="IPR024499">
    <property type="entry name" value="Mbeg1-like"/>
</dbReference>
<name>A0ABT6ZJY7_9ACTN</name>
<organism evidence="2 3">
    <name type="scientific">Kribbibacterium absianum</name>
    <dbReference type="NCBI Taxonomy" id="3044210"/>
    <lineage>
        <taxon>Bacteria</taxon>
        <taxon>Bacillati</taxon>
        <taxon>Actinomycetota</taxon>
        <taxon>Coriobacteriia</taxon>
        <taxon>Coriobacteriales</taxon>
        <taxon>Kribbibacteriaceae</taxon>
        <taxon>Kribbibacterium</taxon>
    </lineage>
</organism>
<proteinExistence type="predicted"/>
<keyword evidence="1" id="KW-1133">Transmembrane helix</keyword>
<evidence type="ECO:0000313" key="2">
    <source>
        <dbReference type="EMBL" id="MDJ1129365.1"/>
    </source>
</evidence>
<dbReference type="SUPFAM" id="SSF53474">
    <property type="entry name" value="alpha/beta-Hydrolases"/>
    <property type="match status" value="1"/>
</dbReference>
<accession>A0ABT6ZJY7</accession>
<protein>
    <submittedName>
        <fullName evidence="2">DUF2974 domain-containing protein</fullName>
    </submittedName>
</protein>
<dbReference type="Proteomes" id="UP001431693">
    <property type="component" value="Unassembled WGS sequence"/>
</dbReference>
<evidence type="ECO:0000313" key="3">
    <source>
        <dbReference type="Proteomes" id="UP001431693"/>
    </source>
</evidence>
<keyword evidence="1" id="KW-0812">Transmembrane</keyword>
<comment type="caution">
    <text evidence="2">The sequence shown here is derived from an EMBL/GenBank/DDBJ whole genome shotgun (WGS) entry which is preliminary data.</text>
</comment>
<gene>
    <name evidence="2" type="ORF">QJ043_04640</name>
</gene>
<dbReference type="InterPro" id="IPR029058">
    <property type="entry name" value="AB_hydrolase_fold"/>
</dbReference>
<dbReference type="Pfam" id="PF11187">
    <property type="entry name" value="Mbeg1-like"/>
    <property type="match status" value="1"/>
</dbReference>
<reference evidence="2" key="1">
    <citation type="submission" date="2023-05" db="EMBL/GenBank/DDBJ databases">
        <title>[olsenella] sp. nov., isolated from a pig farm feces dump.</title>
        <authorList>
            <person name="Chang Y.-H."/>
        </authorList>
    </citation>
    <scope>NUCLEOTIDE SEQUENCE</scope>
    <source>
        <strain evidence="2">YH-ols2217</strain>
    </source>
</reference>
<keyword evidence="3" id="KW-1185">Reference proteome</keyword>
<dbReference type="EMBL" id="JASJEX010000002">
    <property type="protein sequence ID" value="MDJ1129365.1"/>
    <property type="molecule type" value="Genomic_DNA"/>
</dbReference>